<evidence type="ECO:0000256" key="8">
    <source>
        <dbReference type="ARBA" id="ARBA00022989"/>
    </source>
</evidence>
<dbReference type="SUPFAM" id="SSF52540">
    <property type="entry name" value="P-loop containing nucleoside triphosphate hydrolases"/>
    <property type="match status" value="1"/>
</dbReference>
<dbReference type="Gene3D" id="1.20.1560.10">
    <property type="entry name" value="ABC transporter type 1, transmembrane domain"/>
    <property type="match status" value="1"/>
</dbReference>
<feature type="transmembrane region" description="Helical" evidence="12">
    <location>
        <begin position="21"/>
        <end position="44"/>
    </location>
</feature>
<dbReference type="Proteomes" id="UP000305524">
    <property type="component" value="Unassembled WGS sequence"/>
</dbReference>
<dbReference type="FunFam" id="3.40.50.300:FF:000221">
    <property type="entry name" value="Multidrug ABC transporter ATP-binding protein"/>
    <property type="match status" value="1"/>
</dbReference>
<feature type="transmembrane region" description="Helical" evidence="12">
    <location>
        <begin position="281"/>
        <end position="301"/>
    </location>
</feature>
<dbReference type="PROSITE" id="PS00211">
    <property type="entry name" value="ABC_TRANSPORTER_1"/>
    <property type="match status" value="1"/>
</dbReference>
<name>A0A1W6A486_BACMY</name>
<dbReference type="InterPro" id="IPR003439">
    <property type="entry name" value="ABC_transporter-like_ATP-bd"/>
</dbReference>
<evidence type="ECO:0000256" key="6">
    <source>
        <dbReference type="ARBA" id="ARBA00022741"/>
    </source>
</evidence>
<dbReference type="SUPFAM" id="SSF90123">
    <property type="entry name" value="ABC transporter transmembrane region"/>
    <property type="match status" value="1"/>
</dbReference>
<dbReference type="InterPro" id="IPR017871">
    <property type="entry name" value="ABC_transporter-like_CS"/>
</dbReference>
<evidence type="ECO:0000313" key="18">
    <source>
        <dbReference type="Proteomes" id="UP000305524"/>
    </source>
</evidence>
<evidence type="ECO:0000313" key="16">
    <source>
        <dbReference type="EMBL" id="TKI86896.1"/>
    </source>
</evidence>
<keyword evidence="9 12" id="KW-0472">Membrane</keyword>
<feature type="domain" description="ABC transporter" evidence="13">
    <location>
        <begin position="337"/>
        <end position="572"/>
    </location>
</feature>
<evidence type="ECO:0000256" key="10">
    <source>
        <dbReference type="ARBA" id="ARBA00023251"/>
    </source>
</evidence>
<dbReference type="PANTHER" id="PTHR43394:SF1">
    <property type="entry name" value="ATP-BINDING CASSETTE SUB-FAMILY B MEMBER 10, MITOCHONDRIAL"/>
    <property type="match status" value="1"/>
</dbReference>
<dbReference type="FunFam" id="1.20.1560.10:FF:000011">
    <property type="entry name" value="Multidrug ABC transporter ATP-binding protein"/>
    <property type="match status" value="1"/>
</dbReference>
<keyword evidence="7 15" id="KW-0067">ATP-binding</keyword>
<keyword evidence="3" id="KW-0813">Transport</keyword>
<feature type="domain" description="ABC transmembrane type-1" evidence="14">
    <location>
        <begin position="21"/>
        <end position="304"/>
    </location>
</feature>
<feature type="region of interest" description="Disordered" evidence="11">
    <location>
        <begin position="570"/>
        <end position="592"/>
    </location>
</feature>
<feature type="transmembrane region" description="Helical" evidence="12">
    <location>
        <begin position="157"/>
        <end position="176"/>
    </location>
</feature>
<keyword evidence="10" id="KW-0046">Antibiotic resistance</keyword>
<dbReference type="AlphaFoldDB" id="A0A1W6A486"/>
<evidence type="ECO:0000256" key="3">
    <source>
        <dbReference type="ARBA" id="ARBA00022448"/>
    </source>
</evidence>
<sequence length="592" mass="66243">MFSVLLKLSWFFREHWKRYSIAIGVLLIVNVIEVIPPKVLGITIDNIKTGALTNEAIIQYIFILLGVTIGGYVLTFIWQHQLFGGAFVLEKTMRSKFMGHLLKMTPTFYQKNRTGDLMARATNDLKAISMTAGFGILTLVDSSLYMLTIVCMMGFSISWQLTFAALIPLPIMAYAMNRYGKKLHERFTVAQDAFGDMNDKVLESIAGVRVIRAYVQENADQERFHHLGDDVYEKNMRVARIDALFQPTVKMLVGLSYLIGLVYGAYLVFQSKVTLGELVSFNVYLGMMIWPMFAIGELINVMQRGNASLDRVNETLAYEPDVKNPKDPKVVQEPDYIQFDNVTFSYPSSIETNLKNVSFSLKQGETLGVVGKTGSGKTTLVRQLLRQYPLGEGDIAVSDVKLDKITNDNVLGWIGYVPQEHILFSKTAKENILFGNREATEEELEKAIEIAAFKKDLEFLPEGLETLVGEKGVSLSGGQKQRISIARAVIQNPEILILDDSLSAVDARTEAAIIENIRTERSGKTTIITTHRLSAVQHADWILVMDNGEVIEEGSHEALIRNGGWYAEQFERQQGESESESESESTDSGVKI</sequence>
<keyword evidence="6" id="KW-0547">Nucleotide-binding</keyword>
<keyword evidence="5 12" id="KW-0812">Transmembrane</keyword>
<evidence type="ECO:0000256" key="5">
    <source>
        <dbReference type="ARBA" id="ARBA00022692"/>
    </source>
</evidence>
<keyword evidence="8 12" id="KW-1133">Transmembrane helix</keyword>
<dbReference type="CDD" id="cd18541">
    <property type="entry name" value="ABC_6TM_TmrB_like"/>
    <property type="match status" value="1"/>
</dbReference>
<evidence type="ECO:0000256" key="11">
    <source>
        <dbReference type="SAM" id="MobiDB-lite"/>
    </source>
</evidence>
<dbReference type="Pfam" id="PF00664">
    <property type="entry name" value="ABC_membrane"/>
    <property type="match status" value="1"/>
</dbReference>
<keyword evidence="4" id="KW-1003">Cell membrane</keyword>
<gene>
    <name evidence="15" type="ORF">B7492_04940</name>
    <name evidence="16" type="ORF">FC701_04070</name>
</gene>
<dbReference type="InterPro" id="IPR003593">
    <property type="entry name" value="AAA+_ATPase"/>
</dbReference>
<dbReference type="GO" id="GO:0015421">
    <property type="term" value="F:ABC-type oligopeptide transporter activity"/>
    <property type="evidence" value="ECO:0007669"/>
    <property type="project" value="TreeGrafter"/>
</dbReference>
<dbReference type="EMBL" id="CP020743">
    <property type="protein sequence ID" value="ARJ20614.1"/>
    <property type="molecule type" value="Genomic_DNA"/>
</dbReference>
<feature type="transmembrane region" description="Helical" evidence="12">
    <location>
        <begin position="127"/>
        <end position="145"/>
    </location>
</feature>
<dbReference type="GO" id="GO:0046677">
    <property type="term" value="P:response to antibiotic"/>
    <property type="evidence" value="ECO:0007669"/>
    <property type="project" value="UniProtKB-KW"/>
</dbReference>
<protein>
    <submittedName>
        <fullName evidence="16">ATP-binding cassette domain-containing protein</fullName>
    </submittedName>
    <submittedName>
        <fullName evidence="15">Multidrug ABC transporter permease/ATP-binding protein</fullName>
    </submittedName>
</protein>
<evidence type="ECO:0000256" key="4">
    <source>
        <dbReference type="ARBA" id="ARBA00022475"/>
    </source>
</evidence>
<dbReference type="GO" id="GO:0016887">
    <property type="term" value="F:ATP hydrolysis activity"/>
    <property type="evidence" value="ECO:0007669"/>
    <property type="project" value="InterPro"/>
</dbReference>
<dbReference type="InterPro" id="IPR039421">
    <property type="entry name" value="Type_1_exporter"/>
</dbReference>
<dbReference type="PANTHER" id="PTHR43394">
    <property type="entry name" value="ATP-DEPENDENT PERMEASE MDL1, MITOCHONDRIAL"/>
    <property type="match status" value="1"/>
</dbReference>
<evidence type="ECO:0000313" key="17">
    <source>
        <dbReference type="Proteomes" id="UP000192932"/>
    </source>
</evidence>
<reference evidence="15 17" key="1">
    <citation type="submission" date="2017-04" db="EMBL/GenBank/DDBJ databases">
        <title>The Characteristic of a Fine Plant Growth-Promoting Rhizobacteria Bacillus mycoides Gnyt1 and its Whole Genome Sequencing Analysis.</title>
        <authorList>
            <person name="Li J.H."/>
            <person name="Yao T."/>
        </authorList>
    </citation>
    <scope>NUCLEOTIDE SEQUENCE [LARGE SCALE GENOMIC DNA]</scope>
    <source>
        <strain evidence="15 17">Gnyt1</strain>
    </source>
</reference>
<comment type="subcellular location">
    <subcellularLocation>
        <location evidence="1">Cell membrane</location>
        <topology evidence="1">Multi-pass membrane protein</topology>
    </subcellularLocation>
</comment>
<accession>A0A1W6A486</accession>
<dbReference type="InterPro" id="IPR036640">
    <property type="entry name" value="ABC1_TM_sf"/>
</dbReference>
<evidence type="ECO:0000313" key="15">
    <source>
        <dbReference type="EMBL" id="ARJ20614.1"/>
    </source>
</evidence>
<evidence type="ECO:0000259" key="14">
    <source>
        <dbReference type="PROSITE" id="PS50929"/>
    </source>
</evidence>
<dbReference type="InterPro" id="IPR011527">
    <property type="entry name" value="ABC1_TM_dom"/>
</dbReference>
<dbReference type="SMART" id="SM00382">
    <property type="entry name" value="AAA"/>
    <property type="match status" value="1"/>
</dbReference>
<proteinExistence type="inferred from homology"/>
<dbReference type="PROSITE" id="PS50893">
    <property type="entry name" value="ABC_TRANSPORTER_2"/>
    <property type="match status" value="1"/>
</dbReference>
<evidence type="ECO:0000256" key="7">
    <source>
        <dbReference type="ARBA" id="ARBA00022840"/>
    </source>
</evidence>
<dbReference type="GO" id="GO:0005886">
    <property type="term" value="C:plasma membrane"/>
    <property type="evidence" value="ECO:0007669"/>
    <property type="project" value="UniProtKB-SubCell"/>
</dbReference>
<comment type="similarity">
    <text evidence="2">Belongs to the ABC transporter superfamily.</text>
</comment>
<evidence type="ECO:0000256" key="1">
    <source>
        <dbReference type="ARBA" id="ARBA00004651"/>
    </source>
</evidence>
<dbReference type="InterPro" id="IPR027417">
    <property type="entry name" value="P-loop_NTPase"/>
</dbReference>
<reference evidence="16 18" key="2">
    <citation type="journal article" date="2019" name="Environ. Microbiol.">
        <title>An active ?-lactamase is a part of an orchestrated cell wall stress resistance network of Bacillus subtilis and related rhizosphere species.</title>
        <authorList>
            <person name="Bucher T."/>
            <person name="Keren-Paz A."/>
            <person name="Hausser J."/>
            <person name="Olender T."/>
            <person name="Cytryn E."/>
            <person name="Kolodkin-Gal I."/>
        </authorList>
    </citation>
    <scope>NUCLEOTIDE SEQUENCE [LARGE SCALE GENOMIC DNA]</scope>
    <source>
        <strain evidence="16 18">I186</strain>
    </source>
</reference>
<dbReference type="EMBL" id="SZOD01000085">
    <property type="protein sequence ID" value="TKI86896.1"/>
    <property type="molecule type" value="Genomic_DNA"/>
</dbReference>
<evidence type="ECO:0000256" key="9">
    <source>
        <dbReference type="ARBA" id="ARBA00023136"/>
    </source>
</evidence>
<evidence type="ECO:0000259" key="13">
    <source>
        <dbReference type="PROSITE" id="PS50893"/>
    </source>
</evidence>
<dbReference type="Pfam" id="PF00005">
    <property type="entry name" value="ABC_tran"/>
    <property type="match status" value="1"/>
</dbReference>
<dbReference type="Gene3D" id="3.40.50.300">
    <property type="entry name" value="P-loop containing nucleotide triphosphate hydrolases"/>
    <property type="match status" value="1"/>
</dbReference>
<dbReference type="RefSeq" id="WP_085309392.1">
    <property type="nucleotide sequence ID" value="NZ_CP020743.1"/>
</dbReference>
<evidence type="ECO:0000256" key="12">
    <source>
        <dbReference type="SAM" id="Phobius"/>
    </source>
</evidence>
<feature type="transmembrane region" description="Helical" evidence="12">
    <location>
        <begin position="56"/>
        <end position="78"/>
    </location>
</feature>
<organism evidence="15 17">
    <name type="scientific">Bacillus mycoides</name>
    <dbReference type="NCBI Taxonomy" id="1405"/>
    <lineage>
        <taxon>Bacteria</taxon>
        <taxon>Bacillati</taxon>
        <taxon>Bacillota</taxon>
        <taxon>Bacilli</taxon>
        <taxon>Bacillales</taxon>
        <taxon>Bacillaceae</taxon>
        <taxon>Bacillus</taxon>
        <taxon>Bacillus cereus group</taxon>
    </lineage>
</organism>
<dbReference type="Proteomes" id="UP000192932">
    <property type="component" value="Chromosome"/>
</dbReference>
<feature type="transmembrane region" description="Helical" evidence="12">
    <location>
        <begin position="249"/>
        <end position="269"/>
    </location>
</feature>
<dbReference type="PROSITE" id="PS50929">
    <property type="entry name" value="ABC_TM1F"/>
    <property type="match status" value="1"/>
</dbReference>
<dbReference type="GO" id="GO:0005524">
    <property type="term" value="F:ATP binding"/>
    <property type="evidence" value="ECO:0007669"/>
    <property type="project" value="UniProtKB-KW"/>
</dbReference>
<evidence type="ECO:0000256" key="2">
    <source>
        <dbReference type="ARBA" id="ARBA00005417"/>
    </source>
</evidence>